<proteinExistence type="predicted"/>
<dbReference type="Proteomes" id="UP000887159">
    <property type="component" value="Unassembled WGS sequence"/>
</dbReference>
<reference evidence="1" key="1">
    <citation type="submission" date="2020-08" db="EMBL/GenBank/DDBJ databases">
        <title>Multicomponent nature underlies the extraordinary mechanical properties of spider dragline silk.</title>
        <authorList>
            <person name="Kono N."/>
            <person name="Nakamura H."/>
            <person name="Mori M."/>
            <person name="Yoshida Y."/>
            <person name="Ohtoshi R."/>
            <person name="Malay A.D."/>
            <person name="Moran D.A.P."/>
            <person name="Tomita M."/>
            <person name="Numata K."/>
            <person name="Arakawa K."/>
        </authorList>
    </citation>
    <scope>NUCLEOTIDE SEQUENCE</scope>
</reference>
<sequence>MCAIIVDKYVVERPFGIVVSDAECGVVGSGCQAASPLVWLMEGEEKWEASDHTQSVFLQNWGGTEQNYTVTCMVLKAKANDRRKNPALSREEFRGP</sequence>
<dbReference type="AlphaFoldDB" id="A0A8X6SZ93"/>
<comment type="caution">
    <text evidence="1">The sequence shown here is derived from an EMBL/GenBank/DDBJ whole genome shotgun (WGS) entry which is preliminary data.</text>
</comment>
<accession>A0A8X6SZ93</accession>
<dbReference type="EMBL" id="BMAU01021343">
    <property type="protein sequence ID" value="GFY17061.1"/>
    <property type="molecule type" value="Genomic_DNA"/>
</dbReference>
<evidence type="ECO:0000313" key="1">
    <source>
        <dbReference type="EMBL" id="GFY17061.1"/>
    </source>
</evidence>
<evidence type="ECO:0000313" key="2">
    <source>
        <dbReference type="Proteomes" id="UP000887159"/>
    </source>
</evidence>
<keyword evidence="2" id="KW-1185">Reference proteome</keyword>
<organism evidence="1 2">
    <name type="scientific">Trichonephila clavipes</name>
    <name type="common">Golden silk orbweaver</name>
    <name type="synonym">Nephila clavipes</name>
    <dbReference type="NCBI Taxonomy" id="2585209"/>
    <lineage>
        <taxon>Eukaryota</taxon>
        <taxon>Metazoa</taxon>
        <taxon>Ecdysozoa</taxon>
        <taxon>Arthropoda</taxon>
        <taxon>Chelicerata</taxon>
        <taxon>Arachnida</taxon>
        <taxon>Araneae</taxon>
        <taxon>Araneomorphae</taxon>
        <taxon>Entelegynae</taxon>
        <taxon>Araneoidea</taxon>
        <taxon>Nephilidae</taxon>
        <taxon>Trichonephila</taxon>
    </lineage>
</organism>
<gene>
    <name evidence="1" type="ORF">TNCV_1088371</name>
</gene>
<protein>
    <submittedName>
        <fullName evidence="1">Uncharacterized protein</fullName>
    </submittedName>
</protein>
<name>A0A8X6SZ93_TRICX</name>